<gene>
    <name evidence="1" type="ORF">AQS8620_01453</name>
</gene>
<evidence type="ECO:0000313" key="1">
    <source>
        <dbReference type="EMBL" id="SLN38466.1"/>
    </source>
</evidence>
<dbReference type="AlphaFoldDB" id="A0A1Y5SEY9"/>
<accession>A0A1Y5SEY9</accession>
<dbReference type="EMBL" id="FWFS01000004">
    <property type="protein sequence ID" value="SLN38466.1"/>
    <property type="molecule type" value="Genomic_DNA"/>
</dbReference>
<dbReference type="RefSeq" id="WP_085836149.1">
    <property type="nucleotide sequence ID" value="NZ_FWFS01000004.1"/>
</dbReference>
<reference evidence="1 2" key="1">
    <citation type="submission" date="2017-03" db="EMBL/GenBank/DDBJ databases">
        <authorList>
            <person name="Afonso C.L."/>
            <person name="Miller P.J."/>
            <person name="Scott M.A."/>
            <person name="Spackman E."/>
            <person name="Goraichik I."/>
            <person name="Dimitrov K.M."/>
            <person name="Suarez D.L."/>
            <person name="Swayne D.E."/>
        </authorList>
    </citation>
    <scope>NUCLEOTIDE SEQUENCE [LARGE SCALE GENOMIC DNA]</scope>
    <source>
        <strain evidence="1 2">CECT 8620</strain>
    </source>
</reference>
<keyword evidence="2" id="KW-1185">Reference proteome</keyword>
<dbReference type="OrthoDB" id="7690686at2"/>
<proteinExistence type="predicted"/>
<dbReference type="Proteomes" id="UP000193862">
    <property type="component" value="Unassembled WGS sequence"/>
</dbReference>
<organism evidence="1 2">
    <name type="scientific">Aquimixticola soesokkakensis</name>
    <dbReference type="NCBI Taxonomy" id="1519096"/>
    <lineage>
        <taxon>Bacteria</taxon>
        <taxon>Pseudomonadati</taxon>
        <taxon>Pseudomonadota</taxon>
        <taxon>Alphaproteobacteria</taxon>
        <taxon>Rhodobacterales</taxon>
        <taxon>Paracoccaceae</taxon>
        <taxon>Aquimixticola</taxon>
    </lineage>
</organism>
<name>A0A1Y5SEY9_9RHOB</name>
<protein>
    <submittedName>
        <fullName evidence="1">Uncharacterized protein</fullName>
    </submittedName>
</protein>
<evidence type="ECO:0000313" key="2">
    <source>
        <dbReference type="Proteomes" id="UP000193862"/>
    </source>
</evidence>
<sequence length="98" mass="10531">MSAISSKTVPAFDITAEAFRAAAGDLGEVIAHLSGGIAPDPDTKDRLLGSMRSIQSFLRIEADEQRGREDILSDEVLANAVRQIAKPVTLRQMPVRAV</sequence>